<dbReference type="GO" id="GO:0016020">
    <property type="term" value="C:membrane"/>
    <property type="evidence" value="ECO:0007669"/>
    <property type="project" value="UniProtKB-SubCell"/>
</dbReference>
<feature type="transmembrane region" description="Helical" evidence="6">
    <location>
        <begin position="233"/>
        <end position="251"/>
    </location>
</feature>
<keyword evidence="5 6" id="KW-0472">Membrane</keyword>
<comment type="similarity">
    <text evidence="2">Belongs to the UPF0496 family.</text>
</comment>
<sequence>MLYCLRSSRATTSENIHPNQLPLQDITSRSGSQSSPTLTNEYTSALQTSSYSEIRIFLDIETDQSTHDQLLAQYLRPNGEYVEEILILQHEEPGYDSFITGLLWSFFDHSENKARMCLDLSQAIRRARSLITPLQDLLLVLPLDSDSDSLSSPQRTRAFDLLLKYEQLENPFPDPGSRNVRGMRHCFADLNEQLQIQINKSNSRIRFLHRAAMSFAVCLILTTVGVVVAGVVVASHALVALGVATLIPVCVPSKIEKKEQYRLAQLDAAQRGTYVLHEDIITIERLVNHLYSDIEVNKRFIKSGLWRGKDMHSILEVSRQIKRSNVSFQKQLTDLDEHLCLSFAAINRARSHLIQAINVRRDDSL</sequence>
<evidence type="ECO:0000256" key="1">
    <source>
        <dbReference type="ARBA" id="ARBA00004370"/>
    </source>
</evidence>
<evidence type="ECO:0000256" key="6">
    <source>
        <dbReference type="SAM" id="Phobius"/>
    </source>
</evidence>
<dbReference type="AlphaFoldDB" id="A0A9R1WQ73"/>
<evidence type="ECO:0000313" key="8">
    <source>
        <dbReference type="Proteomes" id="UP000235145"/>
    </source>
</evidence>
<evidence type="ECO:0000256" key="2">
    <source>
        <dbReference type="ARBA" id="ARBA00009074"/>
    </source>
</evidence>
<dbReference type="EMBL" id="NBSK02000001">
    <property type="protein sequence ID" value="KAJ0226661.1"/>
    <property type="molecule type" value="Genomic_DNA"/>
</dbReference>
<proteinExistence type="inferred from homology"/>
<feature type="transmembrane region" description="Helical" evidence="6">
    <location>
        <begin position="207"/>
        <end position="227"/>
    </location>
</feature>
<evidence type="ECO:0000256" key="4">
    <source>
        <dbReference type="ARBA" id="ARBA00022989"/>
    </source>
</evidence>
<protein>
    <submittedName>
        <fullName evidence="7">Uncharacterized protein</fullName>
    </submittedName>
</protein>
<comment type="caution">
    <text evidence="7">The sequence shown here is derived from an EMBL/GenBank/DDBJ whole genome shotgun (WGS) entry which is preliminary data.</text>
</comment>
<dbReference type="Pfam" id="PF05055">
    <property type="entry name" value="DUF677"/>
    <property type="match status" value="1"/>
</dbReference>
<keyword evidence="8" id="KW-1185">Reference proteome</keyword>
<dbReference type="InterPro" id="IPR007749">
    <property type="entry name" value="DUF677"/>
</dbReference>
<organism evidence="7 8">
    <name type="scientific">Lactuca sativa</name>
    <name type="common">Garden lettuce</name>
    <dbReference type="NCBI Taxonomy" id="4236"/>
    <lineage>
        <taxon>Eukaryota</taxon>
        <taxon>Viridiplantae</taxon>
        <taxon>Streptophyta</taxon>
        <taxon>Embryophyta</taxon>
        <taxon>Tracheophyta</taxon>
        <taxon>Spermatophyta</taxon>
        <taxon>Magnoliopsida</taxon>
        <taxon>eudicotyledons</taxon>
        <taxon>Gunneridae</taxon>
        <taxon>Pentapetalae</taxon>
        <taxon>asterids</taxon>
        <taxon>campanulids</taxon>
        <taxon>Asterales</taxon>
        <taxon>Asteraceae</taxon>
        <taxon>Cichorioideae</taxon>
        <taxon>Cichorieae</taxon>
        <taxon>Lactucinae</taxon>
        <taxon>Lactuca</taxon>
    </lineage>
</organism>
<dbReference type="OrthoDB" id="1932397at2759"/>
<keyword evidence="3 6" id="KW-0812">Transmembrane</keyword>
<keyword evidence="4 6" id="KW-1133">Transmembrane helix</keyword>
<dbReference type="Proteomes" id="UP000235145">
    <property type="component" value="Unassembled WGS sequence"/>
</dbReference>
<dbReference type="PANTHER" id="PTHR31113">
    <property type="entry name" value="UPF0496 PROTEIN 3-RELATED"/>
    <property type="match status" value="1"/>
</dbReference>
<accession>A0A9R1WQ73</accession>
<gene>
    <name evidence="7" type="ORF">LSAT_V11C100023770</name>
</gene>
<evidence type="ECO:0000256" key="3">
    <source>
        <dbReference type="ARBA" id="ARBA00022692"/>
    </source>
</evidence>
<comment type="subcellular location">
    <subcellularLocation>
        <location evidence="1">Membrane</location>
    </subcellularLocation>
</comment>
<evidence type="ECO:0000313" key="7">
    <source>
        <dbReference type="EMBL" id="KAJ0226661.1"/>
    </source>
</evidence>
<reference evidence="7 8" key="1">
    <citation type="journal article" date="2017" name="Nat. Commun.">
        <title>Genome assembly with in vitro proximity ligation data and whole-genome triplication in lettuce.</title>
        <authorList>
            <person name="Reyes-Chin-Wo S."/>
            <person name="Wang Z."/>
            <person name="Yang X."/>
            <person name="Kozik A."/>
            <person name="Arikit S."/>
            <person name="Song C."/>
            <person name="Xia L."/>
            <person name="Froenicke L."/>
            <person name="Lavelle D.O."/>
            <person name="Truco M.J."/>
            <person name="Xia R."/>
            <person name="Zhu S."/>
            <person name="Xu C."/>
            <person name="Xu H."/>
            <person name="Xu X."/>
            <person name="Cox K."/>
            <person name="Korf I."/>
            <person name="Meyers B.C."/>
            <person name="Michelmore R.W."/>
        </authorList>
    </citation>
    <scope>NUCLEOTIDE SEQUENCE [LARGE SCALE GENOMIC DNA]</scope>
    <source>
        <strain evidence="8">cv. Salinas</strain>
        <tissue evidence="7">Seedlings</tissue>
    </source>
</reference>
<dbReference type="PANTHER" id="PTHR31113:SF5">
    <property type="entry name" value="OS04G0405700 PROTEIN"/>
    <property type="match status" value="1"/>
</dbReference>
<evidence type="ECO:0000256" key="5">
    <source>
        <dbReference type="ARBA" id="ARBA00023136"/>
    </source>
</evidence>
<name>A0A9R1WQ73_LACSA</name>